<dbReference type="PANTHER" id="PTHR34682:SF1">
    <property type="entry name" value="PROTEIN METABOLIC NETWORK MODULATOR 1"/>
    <property type="match status" value="1"/>
</dbReference>
<dbReference type="AlphaFoldDB" id="B8LLB2"/>
<sequence length="305" mass="33138">MKDENQEAQTDSTDIPPKRKRGRPRKQHLLYPGEKAHVPQRLDGKKKPRRKKIDSSMPSFPDNTFVGQSVHGVLDGSFDAGYLLMVRVGDTDTVLRGVVFDPGMSVPISKANDIAPNVNLTRRDENILLSPELPPSIQNTVAMPSTPIPLLPTMVPVVNSQGTTSVPIPDQTARPVQVGSNQTRVVLGQPNGSLPKSVPDHSSQINKEPAPKPGESFSYLQQPNPIPTGAVSRQQQPIPIPTGPVSRQQQPIPIPTGPVSHTQQPISTPAEPVFHPQQSIPTPAEPISRPKQPTRPRTEPVSHPQ</sequence>
<name>B8LLB2_PICSI</name>
<dbReference type="PANTHER" id="PTHR34682">
    <property type="entry name" value="AT HOOK MOTIF-CONTAINING PROTEIN"/>
    <property type="match status" value="1"/>
</dbReference>
<organism evidence="2">
    <name type="scientific">Picea sitchensis</name>
    <name type="common">Sitka spruce</name>
    <name type="synonym">Pinus sitchensis</name>
    <dbReference type="NCBI Taxonomy" id="3332"/>
    <lineage>
        <taxon>Eukaryota</taxon>
        <taxon>Viridiplantae</taxon>
        <taxon>Streptophyta</taxon>
        <taxon>Embryophyta</taxon>
        <taxon>Tracheophyta</taxon>
        <taxon>Spermatophyta</taxon>
        <taxon>Pinopsida</taxon>
        <taxon>Pinidae</taxon>
        <taxon>Conifers I</taxon>
        <taxon>Pinales</taxon>
        <taxon>Pinaceae</taxon>
        <taxon>Picea</taxon>
    </lineage>
</organism>
<dbReference type="InterPro" id="IPR045881">
    <property type="entry name" value="MNM1-like"/>
</dbReference>
<proteinExistence type="evidence at transcript level"/>
<feature type="region of interest" description="Disordered" evidence="1">
    <location>
        <begin position="1"/>
        <end position="65"/>
    </location>
</feature>
<evidence type="ECO:0000313" key="2">
    <source>
        <dbReference type="EMBL" id="ABR16442.1"/>
    </source>
</evidence>
<feature type="region of interest" description="Disordered" evidence="1">
    <location>
        <begin position="186"/>
        <end position="305"/>
    </location>
</feature>
<feature type="compositionally biased region" description="Basic and acidic residues" evidence="1">
    <location>
        <begin position="34"/>
        <end position="45"/>
    </location>
</feature>
<feature type="compositionally biased region" description="Polar residues" evidence="1">
    <location>
        <begin position="186"/>
        <end position="206"/>
    </location>
</feature>
<evidence type="ECO:0008006" key="3">
    <source>
        <dbReference type="Google" id="ProtNLM"/>
    </source>
</evidence>
<dbReference type="EMBL" id="EF676543">
    <property type="protein sequence ID" value="ABR16442.1"/>
    <property type="molecule type" value="mRNA"/>
</dbReference>
<reference evidence="2" key="1">
    <citation type="submission" date="2007-06" db="EMBL/GenBank/DDBJ databases">
        <title>Full length cDNA sequences from Sitka Spruce (Picea sitchensis).</title>
        <authorList>
            <person name="Ralph S.G."/>
            <person name="Chun H.E."/>
            <person name="Liao N."/>
            <person name="Ali J."/>
            <person name="Reid K."/>
            <person name="Kolosova N."/>
            <person name="Cooper N."/>
            <person name="Cullis C."/>
            <person name="Jancsik S."/>
            <person name="Moore R."/>
            <person name="Mayo M."/>
            <person name="Wagner S."/>
            <person name="Holt R.A."/>
            <person name="Jones S.J.M."/>
            <person name="Marra M.A."/>
            <person name="Ritland C.E."/>
            <person name="Ritland K."/>
            <person name="Bohlmann J."/>
        </authorList>
    </citation>
    <scope>NUCLEOTIDE SEQUENCE</scope>
    <source>
        <tissue evidence="2">Green portion of the leader tissue</tissue>
    </source>
</reference>
<protein>
    <recommendedName>
        <fullName evidence="3">AT hook motif-containing protein</fullName>
    </recommendedName>
</protein>
<feature type="compositionally biased region" description="Basic residues" evidence="1">
    <location>
        <begin position="18"/>
        <end position="28"/>
    </location>
</feature>
<accession>B8LLB2</accession>
<evidence type="ECO:0000256" key="1">
    <source>
        <dbReference type="SAM" id="MobiDB-lite"/>
    </source>
</evidence>
<feature type="compositionally biased region" description="Polar residues" evidence="1">
    <location>
        <begin position="56"/>
        <end position="65"/>
    </location>
</feature>
<feature type="compositionally biased region" description="Basic and acidic residues" evidence="1">
    <location>
        <begin position="296"/>
        <end position="305"/>
    </location>
</feature>